<dbReference type="AlphaFoldDB" id="I5C3V8"/>
<keyword evidence="2 4" id="KW-0347">Helicase</keyword>
<evidence type="ECO:0000313" key="5">
    <source>
        <dbReference type="Proteomes" id="UP000005551"/>
    </source>
</evidence>
<dbReference type="STRING" id="1189621.A3SI_10002"/>
<organism evidence="4 5">
    <name type="scientific">Nitritalea halalkaliphila LW7</name>
    <dbReference type="NCBI Taxonomy" id="1189621"/>
    <lineage>
        <taxon>Bacteria</taxon>
        <taxon>Pseudomonadati</taxon>
        <taxon>Bacteroidota</taxon>
        <taxon>Cytophagia</taxon>
        <taxon>Cytophagales</taxon>
        <taxon>Cyclobacteriaceae</taxon>
        <taxon>Nitritalea</taxon>
    </lineage>
</organism>
<dbReference type="GO" id="GO:0005524">
    <property type="term" value="F:ATP binding"/>
    <property type="evidence" value="ECO:0007669"/>
    <property type="project" value="InterPro"/>
</dbReference>
<evidence type="ECO:0000256" key="2">
    <source>
        <dbReference type="ARBA" id="ARBA00022806"/>
    </source>
</evidence>
<dbReference type="CDD" id="cd17990">
    <property type="entry name" value="DEXHc_HrpB"/>
    <property type="match status" value="1"/>
</dbReference>
<accession>I5C3V8</accession>
<keyword evidence="1" id="KW-0378">Hydrolase</keyword>
<feature type="domain" description="Helicase ATP-binding" evidence="3">
    <location>
        <begin position="18"/>
        <end position="182"/>
    </location>
</feature>
<dbReference type="Pfam" id="PF00270">
    <property type="entry name" value="DEAD"/>
    <property type="match status" value="1"/>
</dbReference>
<dbReference type="InterPro" id="IPR027417">
    <property type="entry name" value="P-loop_NTPase"/>
</dbReference>
<reference evidence="4 5" key="1">
    <citation type="submission" date="2012-05" db="EMBL/GenBank/DDBJ databases">
        <title>Genome sequence of Nitritalea halalkaliphila LW7.</title>
        <authorList>
            <person name="Jangir P.K."/>
            <person name="Singh A."/>
            <person name="Shivaji S."/>
            <person name="Sharma R."/>
        </authorList>
    </citation>
    <scope>NUCLEOTIDE SEQUENCE [LARGE SCALE GENOMIC DNA]</scope>
    <source>
        <strain evidence="4 5">LW7</strain>
    </source>
</reference>
<dbReference type="InterPro" id="IPR049614">
    <property type="entry name" value="HrpB_DEXH"/>
</dbReference>
<dbReference type="Gene3D" id="3.40.50.300">
    <property type="entry name" value="P-loop containing nucleotide triphosphate hydrolases"/>
    <property type="match status" value="1"/>
</dbReference>
<gene>
    <name evidence="4" type="ORF">A3SI_10002</name>
</gene>
<dbReference type="PANTHER" id="PTHR43519">
    <property type="entry name" value="ATP-DEPENDENT RNA HELICASE HRPB"/>
    <property type="match status" value="1"/>
</dbReference>
<evidence type="ECO:0000256" key="1">
    <source>
        <dbReference type="ARBA" id="ARBA00022801"/>
    </source>
</evidence>
<dbReference type="SUPFAM" id="SSF52540">
    <property type="entry name" value="P-loop containing nucleoside triphosphate hydrolases"/>
    <property type="match status" value="1"/>
</dbReference>
<dbReference type="RefSeq" id="WP_009054996.1">
    <property type="nucleotide sequence ID" value="NZ_AJYA01000020.1"/>
</dbReference>
<evidence type="ECO:0000313" key="4">
    <source>
        <dbReference type="EMBL" id="EIM76510.1"/>
    </source>
</evidence>
<dbReference type="PANTHER" id="PTHR43519:SF1">
    <property type="entry name" value="ATP-DEPENDENT RNA HELICASE HRPB"/>
    <property type="match status" value="1"/>
</dbReference>
<dbReference type="SMART" id="SM00487">
    <property type="entry name" value="DEXDc"/>
    <property type="match status" value="1"/>
</dbReference>
<dbReference type="InterPro" id="IPR011545">
    <property type="entry name" value="DEAD/DEAH_box_helicase_dom"/>
</dbReference>
<dbReference type="GO" id="GO:0004386">
    <property type="term" value="F:helicase activity"/>
    <property type="evidence" value="ECO:0007669"/>
    <property type="project" value="UniProtKB-KW"/>
</dbReference>
<dbReference type="GO" id="GO:0003676">
    <property type="term" value="F:nucleic acid binding"/>
    <property type="evidence" value="ECO:0007669"/>
    <property type="project" value="InterPro"/>
</dbReference>
<keyword evidence="5" id="KW-1185">Reference proteome</keyword>
<dbReference type="GO" id="GO:0016787">
    <property type="term" value="F:hydrolase activity"/>
    <property type="evidence" value="ECO:0007669"/>
    <property type="project" value="UniProtKB-KW"/>
</dbReference>
<keyword evidence="2 4" id="KW-0547">Nucleotide-binding</keyword>
<keyword evidence="2 4" id="KW-0067">ATP-binding</keyword>
<dbReference type="PROSITE" id="PS51192">
    <property type="entry name" value="HELICASE_ATP_BIND_1"/>
    <property type="match status" value="1"/>
</dbReference>
<evidence type="ECO:0000259" key="3">
    <source>
        <dbReference type="PROSITE" id="PS51192"/>
    </source>
</evidence>
<protein>
    <submittedName>
        <fullName evidence="4">ATP-dependent helicase HrpB</fullName>
    </submittedName>
</protein>
<feature type="non-terminal residue" evidence="4">
    <location>
        <position position="189"/>
    </location>
</feature>
<comment type="caution">
    <text evidence="4">The sequence shown here is derived from an EMBL/GenBank/DDBJ whole genome shotgun (WGS) entry which is preliminary data.</text>
</comment>
<dbReference type="InterPro" id="IPR014001">
    <property type="entry name" value="Helicase_ATP-bd"/>
</dbReference>
<sequence length="189" mass="20794">MHSHLPTLPISGALGQIQQALATHPNLILHAPPGAGKSTLVPLALLDAPWLEGKKIVMLEPRRLATKAIAERLAALLDEPLGQTVGYAIRFERRSSEQTRLLVVTEGVLGRMLQADNALEDIGLVIFDEFHERNLQADLAMALCREAQQLLRPDLRLLLMSASMDFQALSSLLDAPCSMFRVVCIQWTS</sequence>
<proteinExistence type="predicted"/>
<dbReference type="EMBL" id="AJYA01000020">
    <property type="protein sequence ID" value="EIM76510.1"/>
    <property type="molecule type" value="Genomic_DNA"/>
</dbReference>
<name>I5C3V8_9BACT</name>
<dbReference type="Proteomes" id="UP000005551">
    <property type="component" value="Unassembled WGS sequence"/>
</dbReference>
<dbReference type="FunFam" id="3.40.50.300:FF:002125">
    <property type="entry name" value="ATP-dependent helicase HrpB"/>
    <property type="match status" value="1"/>
</dbReference>